<dbReference type="Proteomes" id="UP000054321">
    <property type="component" value="Unassembled WGS sequence"/>
</dbReference>
<proteinExistence type="predicted"/>
<dbReference type="HOGENOM" id="CLU_2027398_0_0_1"/>
<reference evidence="1 2" key="1">
    <citation type="submission" date="2014-04" db="EMBL/GenBank/DDBJ databases">
        <authorList>
            <consortium name="DOE Joint Genome Institute"/>
            <person name="Kuo A."/>
            <person name="Martino E."/>
            <person name="Perotto S."/>
            <person name="Kohler A."/>
            <person name="Nagy L.G."/>
            <person name="Floudas D."/>
            <person name="Copeland A."/>
            <person name="Barry K.W."/>
            <person name="Cichocki N."/>
            <person name="Veneault-Fourrey C."/>
            <person name="LaButti K."/>
            <person name="Lindquist E.A."/>
            <person name="Lipzen A."/>
            <person name="Lundell T."/>
            <person name="Morin E."/>
            <person name="Murat C."/>
            <person name="Sun H."/>
            <person name="Tunlid A."/>
            <person name="Henrissat B."/>
            <person name="Grigoriev I.V."/>
            <person name="Hibbett D.S."/>
            <person name="Martin F."/>
            <person name="Nordberg H.P."/>
            <person name="Cantor M.N."/>
            <person name="Hua S.X."/>
        </authorList>
    </citation>
    <scope>NUCLEOTIDE SEQUENCE [LARGE SCALE GENOMIC DNA]</scope>
    <source>
        <strain evidence="1 2">Zn</strain>
    </source>
</reference>
<keyword evidence="2" id="KW-1185">Reference proteome</keyword>
<evidence type="ECO:0000313" key="2">
    <source>
        <dbReference type="Proteomes" id="UP000054321"/>
    </source>
</evidence>
<dbReference type="InParanoid" id="A0A0C3CMJ4"/>
<name>A0A0C3CMJ4_OIDMZ</name>
<organism evidence="1 2">
    <name type="scientific">Oidiodendron maius (strain Zn)</name>
    <dbReference type="NCBI Taxonomy" id="913774"/>
    <lineage>
        <taxon>Eukaryota</taxon>
        <taxon>Fungi</taxon>
        <taxon>Dikarya</taxon>
        <taxon>Ascomycota</taxon>
        <taxon>Pezizomycotina</taxon>
        <taxon>Leotiomycetes</taxon>
        <taxon>Leotiomycetes incertae sedis</taxon>
        <taxon>Myxotrichaceae</taxon>
        <taxon>Oidiodendron</taxon>
    </lineage>
</organism>
<sequence length="122" mass="13322">MSSPVLTMGGYEGRPVIVVISYYASVERPSRRIGDDAADADDANRILVIVLHLRPKQLTRGDIAIGQSASNNNKTAQPGKVKGWLWPSWDIAAAHRSADSTMIDISIERRPSIPLSEPCPTR</sequence>
<protein>
    <submittedName>
        <fullName evidence="1">Uncharacterized protein</fullName>
    </submittedName>
</protein>
<reference evidence="2" key="2">
    <citation type="submission" date="2015-01" db="EMBL/GenBank/DDBJ databases">
        <title>Evolutionary Origins and Diversification of the Mycorrhizal Mutualists.</title>
        <authorList>
            <consortium name="DOE Joint Genome Institute"/>
            <consortium name="Mycorrhizal Genomics Consortium"/>
            <person name="Kohler A."/>
            <person name="Kuo A."/>
            <person name="Nagy L.G."/>
            <person name="Floudas D."/>
            <person name="Copeland A."/>
            <person name="Barry K.W."/>
            <person name="Cichocki N."/>
            <person name="Veneault-Fourrey C."/>
            <person name="LaButti K."/>
            <person name="Lindquist E.A."/>
            <person name="Lipzen A."/>
            <person name="Lundell T."/>
            <person name="Morin E."/>
            <person name="Murat C."/>
            <person name="Riley R."/>
            <person name="Ohm R."/>
            <person name="Sun H."/>
            <person name="Tunlid A."/>
            <person name="Henrissat B."/>
            <person name="Grigoriev I.V."/>
            <person name="Hibbett D.S."/>
            <person name="Martin F."/>
        </authorList>
    </citation>
    <scope>NUCLEOTIDE SEQUENCE [LARGE SCALE GENOMIC DNA]</scope>
    <source>
        <strain evidence="2">Zn</strain>
    </source>
</reference>
<gene>
    <name evidence="1" type="ORF">OIDMADRAFT_54798</name>
</gene>
<dbReference type="EMBL" id="KN832877">
    <property type="protein sequence ID" value="KIN00199.1"/>
    <property type="molecule type" value="Genomic_DNA"/>
</dbReference>
<evidence type="ECO:0000313" key="1">
    <source>
        <dbReference type="EMBL" id="KIN00199.1"/>
    </source>
</evidence>
<dbReference type="AlphaFoldDB" id="A0A0C3CMJ4"/>
<accession>A0A0C3CMJ4</accession>